<reference evidence="2 3" key="1">
    <citation type="submission" date="2019-09" db="EMBL/GenBank/DDBJ databases">
        <title>Characterization of the phylogenetic diversity of two novel species belonging to the genus Bifidobacterium: Bifidobacterium cebidarum sp. nov. and Bifidobacterium leontopitheci sp. nov.</title>
        <authorList>
            <person name="Lugli G.A."/>
            <person name="Duranti S."/>
            <person name="Milani C."/>
            <person name="Turroni F."/>
            <person name="Ventura M."/>
        </authorList>
    </citation>
    <scope>NUCLEOTIDE SEQUENCE [LARGE SCALE GENOMIC DNA]</scope>
    <source>
        <strain evidence="2 3">LMG 31471</strain>
    </source>
</reference>
<sequence length="254" mass="27565">MFDALRNHDGKHDARPLSETDPEFVELFSRFAYGEVVDEPGANHPDLDNATRSMAILATLIGCQGADEYEAMLPVALDCGVSPVQVKEIVYQATAYLGFGRTLPFFGITNRVLASRGVALPLPPQSTTTPETRAQAGEQAQVDIFGERMRGFASSGPQETRHINKWLAGNCFGDYYTRGGLDLRQREMVTLCYLAAQGGCEPQLTAHAAANMRIGNGKAFLIAVVSQCMPYIGYPRTLNALRCINDAAASATQQ</sequence>
<dbReference type="RefSeq" id="WP_152234205.1">
    <property type="nucleotide sequence ID" value="NZ_JBHSKZ010000027.1"/>
</dbReference>
<dbReference type="GO" id="GO:0051920">
    <property type="term" value="F:peroxiredoxin activity"/>
    <property type="evidence" value="ECO:0007669"/>
    <property type="project" value="InterPro"/>
</dbReference>
<evidence type="ECO:0000313" key="3">
    <source>
        <dbReference type="Proteomes" id="UP000441772"/>
    </source>
</evidence>
<dbReference type="Proteomes" id="UP000441772">
    <property type="component" value="Unassembled WGS sequence"/>
</dbReference>
<dbReference type="AlphaFoldDB" id="A0A6I1GMS7"/>
<evidence type="ECO:0000259" key="1">
    <source>
        <dbReference type="Pfam" id="PF02627"/>
    </source>
</evidence>
<organism evidence="2 3">
    <name type="scientific">Bifidobacterium leontopitheci</name>
    <dbReference type="NCBI Taxonomy" id="2650774"/>
    <lineage>
        <taxon>Bacteria</taxon>
        <taxon>Bacillati</taxon>
        <taxon>Actinomycetota</taxon>
        <taxon>Actinomycetes</taxon>
        <taxon>Bifidobacteriales</taxon>
        <taxon>Bifidobacteriaceae</taxon>
        <taxon>Bifidobacterium</taxon>
    </lineage>
</organism>
<dbReference type="Pfam" id="PF02627">
    <property type="entry name" value="CMD"/>
    <property type="match status" value="2"/>
</dbReference>
<keyword evidence="3" id="KW-1185">Reference proteome</keyword>
<feature type="domain" description="Carboxymuconolactone decarboxylase-like" evidence="1">
    <location>
        <begin position="165"/>
        <end position="244"/>
    </location>
</feature>
<dbReference type="EMBL" id="WBVT01000008">
    <property type="protein sequence ID" value="KAB7790719.1"/>
    <property type="molecule type" value="Genomic_DNA"/>
</dbReference>
<comment type="caution">
    <text evidence="2">The sequence shown here is derived from an EMBL/GenBank/DDBJ whole genome shotgun (WGS) entry which is preliminary data.</text>
</comment>
<name>A0A6I1GMS7_9BIFI</name>
<accession>A0A6I1GMS7</accession>
<feature type="domain" description="Carboxymuconolactone decarboxylase-like" evidence="1">
    <location>
        <begin position="22"/>
        <end position="105"/>
    </location>
</feature>
<gene>
    <name evidence="2" type="ORF">F7D09_0825</name>
</gene>
<dbReference type="InterPro" id="IPR052512">
    <property type="entry name" value="4CMD/NDH-1_regulator"/>
</dbReference>
<dbReference type="PANTHER" id="PTHR33570">
    <property type="entry name" value="4-CARBOXYMUCONOLACTONE DECARBOXYLASE FAMILY PROTEIN"/>
    <property type="match status" value="1"/>
</dbReference>
<evidence type="ECO:0000313" key="2">
    <source>
        <dbReference type="EMBL" id="KAB7790719.1"/>
    </source>
</evidence>
<dbReference type="SUPFAM" id="SSF69118">
    <property type="entry name" value="AhpD-like"/>
    <property type="match status" value="1"/>
</dbReference>
<dbReference type="PANTHER" id="PTHR33570:SF2">
    <property type="entry name" value="CARBOXYMUCONOLACTONE DECARBOXYLASE-LIKE DOMAIN-CONTAINING PROTEIN"/>
    <property type="match status" value="1"/>
</dbReference>
<dbReference type="Gene3D" id="1.20.1290.10">
    <property type="entry name" value="AhpD-like"/>
    <property type="match status" value="1"/>
</dbReference>
<dbReference type="InterPro" id="IPR029032">
    <property type="entry name" value="AhpD-like"/>
</dbReference>
<proteinExistence type="predicted"/>
<dbReference type="InterPro" id="IPR003779">
    <property type="entry name" value="CMD-like"/>
</dbReference>
<protein>
    <submittedName>
        <fullName evidence="2">Carboxymuconolactone decarboxylase</fullName>
    </submittedName>
</protein>